<dbReference type="Proteomes" id="UP000636505">
    <property type="component" value="Unassembled WGS sequence"/>
</dbReference>
<dbReference type="RefSeq" id="WP_193907438.1">
    <property type="nucleotide sequence ID" value="NZ_JADEXG010000025.1"/>
</dbReference>
<protein>
    <submittedName>
        <fullName evidence="1">Uncharacterized protein</fullName>
    </submittedName>
</protein>
<sequence>MTVREPRYSKEEFSRRGKELYETQVRAQVEDGNHGKIVAIDIETGAFEVAKDSLTAAKQLLRRHPHAQIFGIRIGHPAVHRFGFRPTAS</sequence>
<reference evidence="1" key="1">
    <citation type="submission" date="2020-10" db="EMBL/GenBank/DDBJ databases">
        <authorList>
            <person name="Castelo-Branco R."/>
            <person name="Eusebio N."/>
            <person name="Adriana R."/>
            <person name="Vieira A."/>
            <person name="Brugerolle De Fraissinette N."/>
            <person name="Rezende De Castro R."/>
            <person name="Schneider M.P."/>
            <person name="Vasconcelos V."/>
            <person name="Leao P.N."/>
        </authorList>
    </citation>
    <scope>NUCLEOTIDE SEQUENCE</scope>
    <source>
        <strain evidence="1">LEGE 07310</strain>
    </source>
</reference>
<name>A0A8J7AXR3_9CYAN</name>
<dbReference type="AlphaFoldDB" id="A0A8J7AXR3"/>
<evidence type="ECO:0000313" key="1">
    <source>
        <dbReference type="EMBL" id="MBE9078027.1"/>
    </source>
</evidence>
<proteinExistence type="predicted"/>
<dbReference type="EMBL" id="JADEXG010000025">
    <property type="protein sequence ID" value="MBE9078027.1"/>
    <property type="molecule type" value="Genomic_DNA"/>
</dbReference>
<gene>
    <name evidence="1" type="ORF">IQ241_12105</name>
</gene>
<organism evidence="1 2">
    <name type="scientific">Vasconcelosia minhoensis LEGE 07310</name>
    <dbReference type="NCBI Taxonomy" id="915328"/>
    <lineage>
        <taxon>Bacteria</taxon>
        <taxon>Bacillati</taxon>
        <taxon>Cyanobacteriota</taxon>
        <taxon>Cyanophyceae</taxon>
        <taxon>Nodosilineales</taxon>
        <taxon>Cymatolegaceae</taxon>
        <taxon>Vasconcelosia</taxon>
        <taxon>Vasconcelosia minhoensis</taxon>
    </lineage>
</organism>
<evidence type="ECO:0000313" key="2">
    <source>
        <dbReference type="Proteomes" id="UP000636505"/>
    </source>
</evidence>
<accession>A0A8J7AXR3</accession>
<comment type="caution">
    <text evidence="1">The sequence shown here is derived from an EMBL/GenBank/DDBJ whole genome shotgun (WGS) entry which is preliminary data.</text>
</comment>
<keyword evidence="2" id="KW-1185">Reference proteome</keyword>